<dbReference type="AlphaFoldDB" id="A5DJE3"/>
<dbReference type="eggNOG" id="ENOG502S36W">
    <property type="taxonomic scope" value="Eukaryota"/>
</dbReference>
<dbReference type="HOGENOM" id="CLU_1343113_0_0_1"/>
<gene>
    <name evidence="2" type="ORF">PGUG_03394</name>
</gene>
<accession>A5DJE3</accession>
<feature type="domain" description="Ubiquitin-like" evidence="1">
    <location>
        <begin position="64"/>
        <end position="132"/>
    </location>
</feature>
<protein>
    <recommendedName>
        <fullName evidence="1">Ubiquitin-like domain-containing protein</fullName>
    </recommendedName>
</protein>
<evidence type="ECO:0000313" key="2">
    <source>
        <dbReference type="EMBL" id="EDK39296.2"/>
    </source>
</evidence>
<dbReference type="VEuPathDB" id="FungiDB:PGUG_03394"/>
<dbReference type="KEGG" id="pgu:PGUG_03394"/>
<organism evidence="2 3">
    <name type="scientific">Meyerozyma guilliermondii (strain ATCC 6260 / CBS 566 / DSM 6381 / JCM 1539 / NBRC 10279 / NRRL Y-324)</name>
    <name type="common">Yeast</name>
    <name type="synonym">Candida guilliermondii</name>
    <dbReference type="NCBI Taxonomy" id="294746"/>
    <lineage>
        <taxon>Eukaryota</taxon>
        <taxon>Fungi</taxon>
        <taxon>Dikarya</taxon>
        <taxon>Ascomycota</taxon>
        <taxon>Saccharomycotina</taxon>
        <taxon>Pichiomycetes</taxon>
        <taxon>Debaryomycetaceae</taxon>
        <taxon>Meyerozyma</taxon>
    </lineage>
</organism>
<proteinExistence type="predicted"/>
<reference evidence="2 3" key="1">
    <citation type="journal article" date="2009" name="Nature">
        <title>Evolution of pathogenicity and sexual reproduction in eight Candida genomes.</title>
        <authorList>
            <person name="Butler G."/>
            <person name="Rasmussen M.D."/>
            <person name="Lin M.F."/>
            <person name="Santos M.A."/>
            <person name="Sakthikumar S."/>
            <person name="Munro C.A."/>
            <person name="Rheinbay E."/>
            <person name="Grabherr M."/>
            <person name="Forche A."/>
            <person name="Reedy J.L."/>
            <person name="Agrafioti I."/>
            <person name="Arnaud M.B."/>
            <person name="Bates S."/>
            <person name="Brown A.J."/>
            <person name="Brunke S."/>
            <person name="Costanzo M.C."/>
            <person name="Fitzpatrick D.A."/>
            <person name="de Groot P.W."/>
            <person name="Harris D."/>
            <person name="Hoyer L.L."/>
            <person name="Hube B."/>
            <person name="Klis F.M."/>
            <person name="Kodira C."/>
            <person name="Lennard N."/>
            <person name="Logue M.E."/>
            <person name="Martin R."/>
            <person name="Neiman A.M."/>
            <person name="Nikolaou E."/>
            <person name="Quail M.A."/>
            <person name="Quinn J."/>
            <person name="Santos M.C."/>
            <person name="Schmitzberger F.F."/>
            <person name="Sherlock G."/>
            <person name="Shah P."/>
            <person name="Silverstein K.A."/>
            <person name="Skrzypek M.S."/>
            <person name="Soll D."/>
            <person name="Staggs R."/>
            <person name="Stansfield I."/>
            <person name="Stumpf M.P."/>
            <person name="Sudbery P.E."/>
            <person name="Srikantha T."/>
            <person name="Zeng Q."/>
            <person name="Berman J."/>
            <person name="Berriman M."/>
            <person name="Heitman J."/>
            <person name="Gow N.A."/>
            <person name="Lorenz M.C."/>
            <person name="Birren B.W."/>
            <person name="Kellis M."/>
            <person name="Cuomo C.A."/>
        </authorList>
    </citation>
    <scope>NUCLEOTIDE SEQUENCE [LARGE SCALE GENOMIC DNA]</scope>
    <source>
        <strain evidence="3">ATCC 6260 / CBS 566 / DSM 6381 / JCM 1539 / NBRC 10279 / NRRL Y-324</strain>
    </source>
</reference>
<evidence type="ECO:0000313" key="3">
    <source>
        <dbReference type="Proteomes" id="UP000001997"/>
    </source>
</evidence>
<dbReference type="InterPro" id="IPR029071">
    <property type="entry name" value="Ubiquitin-like_domsf"/>
</dbReference>
<dbReference type="Gene3D" id="3.10.20.90">
    <property type="entry name" value="Phosphatidylinositol 3-kinase Catalytic Subunit, Chain A, domain 1"/>
    <property type="match status" value="1"/>
</dbReference>
<sequence>MSQTEQQFVSTYTQLISLSSSAPTNTFNFVGDYHKLESLGPSLPILKVEFPSEKQQIHSKSSTITLNFKSIKPPFKFTHSLEANTNQSIYKVKSDLISAVETLKNAGVQPGDIKFLVKGKVYQDTASLSSFSEPEVSFMCMVSAPSSSSVAKGDDPDDVPVEDVSFASSKTISSETWNEIVKLLVKDLDETQAKALVEKWKQTVRQ</sequence>
<dbReference type="Proteomes" id="UP000001997">
    <property type="component" value="Unassembled WGS sequence"/>
</dbReference>
<dbReference type="RefSeq" id="XP_001484013.2">
    <property type="nucleotide sequence ID" value="XM_001483963.1"/>
</dbReference>
<dbReference type="GeneID" id="5126081"/>
<dbReference type="FunCoup" id="A5DJE3">
    <property type="interactions" value="68"/>
</dbReference>
<dbReference type="EMBL" id="CH408158">
    <property type="protein sequence ID" value="EDK39296.2"/>
    <property type="molecule type" value="Genomic_DNA"/>
</dbReference>
<dbReference type="InterPro" id="IPR000626">
    <property type="entry name" value="Ubiquitin-like_dom"/>
</dbReference>
<dbReference type="InParanoid" id="A5DJE3"/>
<evidence type="ECO:0000259" key="1">
    <source>
        <dbReference type="PROSITE" id="PS50053"/>
    </source>
</evidence>
<dbReference type="SUPFAM" id="SSF54236">
    <property type="entry name" value="Ubiquitin-like"/>
    <property type="match status" value="1"/>
</dbReference>
<dbReference type="PROSITE" id="PS50053">
    <property type="entry name" value="UBIQUITIN_2"/>
    <property type="match status" value="1"/>
</dbReference>
<dbReference type="OrthoDB" id="4067208at2759"/>
<keyword evidence="3" id="KW-1185">Reference proteome</keyword>
<name>A5DJE3_PICGU</name>
<dbReference type="OMA" id="NCMVSAP"/>